<dbReference type="Pfam" id="PF00412">
    <property type="entry name" value="LIM"/>
    <property type="match status" value="4"/>
</dbReference>
<keyword evidence="3" id="KW-0597">Phosphoprotein</keyword>
<evidence type="ECO:0000256" key="1">
    <source>
        <dbReference type="ARBA" id="ARBA00004496"/>
    </source>
</evidence>
<sequence length="736" mass="82715">MPVPYQQNPYTPGSSSSAIQCYRCGDTCKGEVVRVQSNHFHIRCFTCQVCGCDLAQSGFFFKNQEYICTHDYQQLYGTRCDSCGDFITGEVISALGRTYHPKCFVCSTCRKPFPIGDKVTFSGKDCVCQNCSQSLLSTKPIKIHGPSHCAGCKEEIKQGQSLLALEKQWHVSCFKCQTCGIILTGEYISKDGIPYCESDYHAQFGIKCETCDRYISGRVLEAGGKHYHPTCARCVRCHQMFTEGEEMYLTGSEVWHPICKQAARAEKKLKHRRTSETSISPPGSSIGSPNRVICAKVDNEILNYKDLAALPKIKAIYEVQRPDLISYEPYHRYTSDETLERYSYGESLGTLSPYSQDIYESFDTRQRRASSPGYIDSPTYSRQGMSPTIPRSPHHFYRSGTESGRSSPYYSQLDDPCPVRSQHARTHLPFPFLSSLSLLPPAAGESNIYRKPPIYKRHDAPSAATKSKTSEDISQSSKYSPAYSPDPYYHSESEYWSFQGSPKAPRARRFSSGGEEDGYDRGMHKRGLGREGKSARWLFPPRQIQTGIGRLILREEMKARSNSYADPWTPPRSSASSREALHTLGYEGSLNGCKAVPVCPTQPLGRSAGSPHFEVGLPSCLQEERAAQVSGGASLSPSLCPSLPQPPSAELFHYDSTNAVNWGMRVSRGCPTIYPYELLLVKTRGRNQLPKDVDRTRLERHLSQEEFYQIFGMTMAEFDRLALWKRNELKKQARLF</sequence>
<dbReference type="Gene3D" id="2.10.110.10">
    <property type="entry name" value="Cysteine Rich Protein"/>
    <property type="match status" value="4"/>
</dbReference>
<evidence type="ECO:0000256" key="7">
    <source>
        <dbReference type="ARBA" id="ARBA00023038"/>
    </source>
</evidence>
<dbReference type="EMBL" id="JADDUC020000016">
    <property type="protein sequence ID" value="KAI1234245.1"/>
    <property type="molecule type" value="Genomic_DNA"/>
</dbReference>
<keyword evidence="6 8" id="KW-0862">Zinc</keyword>
<dbReference type="FunFam" id="2.10.110.10:FF:000024">
    <property type="entry name" value="actin-binding LIM protein 1 isoform X1"/>
    <property type="match status" value="1"/>
</dbReference>
<evidence type="ECO:0000256" key="2">
    <source>
        <dbReference type="ARBA" id="ARBA00022490"/>
    </source>
</evidence>
<evidence type="ECO:0000313" key="12">
    <source>
        <dbReference type="EMBL" id="KAG0123104.1"/>
    </source>
</evidence>
<dbReference type="FunFam" id="2.10.110.10:FF:000004">
    <property type="entry name" value="actin-binding LIM protein 1 isoform X1"/>
    <property type="match status" value="1"/>
</dbReference>
<dbReference type="CDD" id="cd09327">
    <property type="entry name" value="LIM1_abLIM"/>
    <property type="match status" value="1"/>
</dbReference>
<evidence type="ECO:0000256" key="3">
    <source>
        <dbReference type="ARBA" id="ARBA00022553"/>
    </source>
</evidence>
<dbReference type="FunFam" id="2.10.110.10:FF:000003">
    <property type="entry name" value="actin-binding LIM protein 1 isoform X1"/>
    <property type="match status" value="1"/>
</dbReference>
<dbReference type="FunFam" id="2.10.110.10:FF:000007">
    <property type="entry name" value="actin-binding LIM protein 1 isoform X1"/>
    <property type="match status" value="1"/>
</dbReference>
<dbReference type="PROSITE" id="PS51089">
    <property type="entry name" value="HP"/>
    <property type="match status" value="1"/>
</dbReference>
<dbReference type="CDD" id="cd09330">
    <property type="entry name" value="LIM4_abLIM"/>
    <property type="match status" value="1"/>
</dbReference>
<dbReference type="GO" id="GO:0007010">
    <property type="term" value="P:cytoskeleton organization"/>
    <property type="evidence" value="ECO:0007669"/>
    <property type="project" value="InterPro"/>
</dbReference>
<dbReference type="PANTHER" id="PTHR24213:SF0">
    <property type="entry name" value="ACTIN-BINDING LIM PROTEIN 3"/>
    <property type="match status" value="1"/>
</dbReference>
<comment type="subcellular location">
    <subcellularLocation>
        <location evidence="1">Cytoplasm</location>
    </subcellularLocation>
</comment>
<evidence type="ECO:0008006" key="15">
    <source>
        <dbReference type="Google" id="ProtNLM"/>
    </source>
</evidence>
<dbReference type="EMBL" id="JADDUC010000031">
    <property type="protein sequence ID" value="KAG0123104.1"/>
    <property type="molecule type" value="Genomic_DNA"/>
</dbReference>
<dbReference type="Gene3D" id="1.10.950.10">
    <property type="entry name" value="Villin headpiece domain"/>
    <property type="match status" value="1"/>
</dbReference>
<reference evidence="13" key="3">
    <citation type="submission" date="2022-01" db="EMBL/GenBank/DDBJ databases">
        <authorList>
            <person name="Rubenstein D.R."/>
        </authorList>
    </citation>
    <scope>NUCLEOTIDE SEQUENCE</scope>
    <source>
        <strain evidence="13">SS15</strain>
        <tissue evidence="13">Liver</tissue>
    </source>
</reference>
<gene>
    <name evidence="13" type="ORF">IHE44_0003962</name>
    <name evidence="12" type="ORF">IHE44_008041</name>
</gene>
<evidence type="ECO:0000259" key="10">
    <source>
        <dbReference type="PROSITE" id="PS50023"/>
    </source>
</evidence>
<feature type="domain" description="HP" evidence="11">
    <location>
        <begin position="668"/>
        <end position="736"/>
    </location>
</feature>
<dbReference type="GO" id="GO:0001725">
    <property type="term" value="C:stress fiber"/>
    <property type="evidence" value="ECO:0007669"/>
    <property type="project" value="TreeGrafter"/>
</dbReference>
<feature type="domain" description="LIM zinc-binding" evidence="10">
    <location>
        <begin position="79"/>
        <end position="138"/>
    </location>
</feature>
<reference evidence="12" key="1">
    <citation type="submission" date="2020-10" db="EMBL/GenBank/DDBJ databases">
        <title>Feather gene expression reveals the developmental basis of iridescence in African starlings.</title>
        <authorList>
            <person name="Rubenstein D.R."/>
        </authorList>
    </citation>
    <scope>NUCLEOTIDE SEQUENCE</scope>
    <source>
        <strain evidence="12">SS15</strain>
        <tissue evidence="12">Liver</tissue>
    </source>
</reference>
<dbReference type="CDD" id="cd09328">
    <property type="entry name" value="LIM2_abLIM"/>
    <property type="match status" value="1"/>
</dbReference>
<evidence type="ECO:0000256" key="5">
    <source>
        <dbReference type="ARBA" id="ARBA00022737"/>
    </source>
</evidence>
<comment type="caution">
    <text evidence="12">The sequence shown here is derived from an EMBL/GenBank/DDBJ whole genome shotgun (WGS) entry which is preliminary data.</text>
</comment>
<feature type="compositionally biased region" description="Polar residues" evidence="9">
    <location>
        <begin position="400"/>
        <end position="410"/>
    </location>
</feature>
<evidence type="ECO:0000256" key="9">
    <source>
        <dbReference type="SAM" id="MobiDB-lite"/>
    </source>
</evidence>
<dbReference type="CDD" id="cd09329">
    <property type="entry name" value="LIM3_abLIM"/>
    <property type="match status" value="1"/>
</dbReference>
<keyword evidence="4 8" id="KW-0479">Metal-binding</keyword>
<organism evidence="12">
    <name type="scientific">Lamprotornis superbus</name>
    <dbReference type="NCBI Taxonomy" id="245042"/>
    <lineage>
        <taxon>Eukaryota</taxon>
        <taxon>Metazoa</taxon>
        <taxon>Chordata</taxon>
        <taxon>Craniata</taxon>
        <taxon>Vertebrata</taxon>
        <taxon>Euteleostomi</taxon>
        <taxon>Archelosauria</taxon>
        <taxon>Archosauria</taxon>
        <taxon>Dinosauria</taxon>
        <taxon>Saurischia</taxon>
        <taxon>Theropoda</taxon>
        <taxon>Coelurosauria</taxon>
        <taxon>Aves</taxon>
        <taxon>Neognathae</taxon>
        <taxon>Neoaves</taxon>
        <taxon>Telluraves</taxon>
        <taxon>Australaves</taxon>
        <taxon>Passeriformes</taxon>
        <taxon>Sturnidae</taxon>
        <taxon>Lamprotornis</taxon>
    </lineage>
</organism>
<evidence type="ECO:0000256" key="4">
    <source>
        <dbReference type="ARBA" id="ARBA00022723"/>
    </source>
</evidence>
<protein>
    <recommendedName>
        <fullName evidence="15">Actin-binding LIM protein 3</fullName>
    </recommendedName>
</protein>
<evidence type="ECO:0000259" key="11">
    <source>
        <dbReference type="PROSITE" id="PS51089"/>
    </source>
</evidence>
<keyword evidence="2" id="KW-0963">Cytoplasm</keyword>
<dbReference type="Pfam" id="PF16182">
    <property type="entry name" value="AbLIM_anchor"/>
    <property type="match status" value="1"/>
</dbReference>
<feature type="region of interest" description="Disordered" evidence="9">
    <location>
        <begin position="498"/>
        <end position="527"/>
    </location>
</feature>
<evidence type="ECO:0000256" key="8">
    <source>
        <dbReference type="PROSITE-ProRule" id="PRU00125"/>
    </source>
</evidence>
<dbReference type="Pfam" id="PF02209">
    <property type="entry name" value="VHP"/>
    <property type="match status" value="1"/>
</dbReference>
<dbReference type="SUPFAM" id="SSF47050">
    <property type="entry name" value="VHP, Villin headpiece domain"/>
    <property type="match status" value="1"/>
</dbReference>
<dbReference type="GO" id="GO:0060271">
    <property type="term" value="P:cilium assembly"/>
    <property type="evidence" value="ECO:0007669"/>
    <property type="project" value="TreeGrafter"/>
</dbReference>
<dbReference type="GO" id="GO:0046872">
    <property type="term" value="F:metal ion binding"/>
    <property type="evidence" value="ECO:0007669"/>
    <property type="project" value="UniProtKB-KW"/>
</dbReference>
<keyword evidence="14" id="KW-1185">Reference proteome</keyword>
<dbReference type="OrthoDB" id="1746725at2759"/>
<dbReference type="AlphaFoldDB" id="A0A835NWA1"/>
<feature type="domain" description="LIM zinc-binding" evidence="10">
    <location>
        <begin position="147"/>
        <end position="206"/>
    </location>
</feature>
<name>A0A835NWA1_9PASS</name>
<dbReference type="InterPro" id="IPR032402">
    <property type="entry name" value="AbLIM_anchor"/>
</dbReference>
<dbReference type="PROSITE" id="PS00478">
    <property type="entry name" value="LIM_DOMAIN_1"/>
    <property type="match status" value="3"/>
</dbReference>
<proteinExistence type="predicted"/>
<dbReference type="InterPro" id="IPR003128">
    <property type="entry name" value="Villin_headpiece"/>
</dbReference>
<reference evidence="13 14" key="2">
    <citation type="journal article" date="2021" name="J. Hered.">
        <title>Feather Gene Expression Elucidates the Developmental Basis of Plumage Iridescence in African Starlings.</title>
        <authorList>
            <person name="Rubenstein D.R."/>
            <person name="Corvelo A."/>
            <person name="MacManes M.D."/>
            <person name="Maia R."/>
            <person name="Narzisi G."/>
            <person name="Rousaki A."/>
            <person name="Vandenabeele P."/>
            <person name="Shawkey M.D."/>
            <person name="Solomon J."/>
        </authorList>
    </citation>
    <scope>NUCLEOTIDE SEQUENCE [LARGE SCALE GENOMIC DNA]</scope>
    <source>
        <strain evidence="13">SS15</strain>
    </source>
</reference>
<evidence type="ECO:0000313" key="13">
    <source>
        <dbReference type="EMBL" id="KAI1234245.1"/>
    </source>
</evidence>
<dbReference type="PROSITE" id="PS50023">
    <property type="entry name" value="LIM_DOMAIN_2"/>
    <property type="match status" value="3"/>
</dbReference>
<feature type="domain" description="LIM zinc-binding" evidence="10">
    <location>
        <begin position="19"/>
        <end position="78"/>
    </location>
</feature>
<dbReference type="InterPro" id="IPR001781">
    <property type="entry name" value="Znf_LIM"/>
</dbReference>
<dbReference type="GO" id="GO:0051015">
    <property type="term" value="F:actin filament binding"/>
    <property type="evidence" value="ECO:0007669"/>
    <property type="project" value="TreeGrafter"/>
</dbReference>
<keyword evidence="7 8" id="KW-0440">LIM domain</keyword>
<accession>A0A835NWA1</accession>
<feature type="region of interest" description="Disordered" evidence="9">
    <location>
        <begin position="364"/>
        <end position="414"/>
    </location>
</feature>
<evidence type="ECO:0000313" key="14">
    <source>
        <dbReference type="Proteomes" id="UP000618051"/>
    </source>
</evidence>
<dbReference type="PANTHER" id="PTHR24213">
    <property type="entry name" value="ACTIN-BINDING LIM PROTEIN"/>
    <property type="match status" value="1"/>
</dbReference>
<feature type="region of interest" description="Disordered" evidence="9">
    <location>
        <begin position="447"/>
        <end position="485"/>
    </location>
</feature>
<dbReference type="Proteomes" id="UP000618051">
    <property type="component" value="Unassembled WGS sequence"/>
</dbReference>
<dbReference type="InterPro" id="IPR051618">
    <property type="entry name" value="Actin-binding_LIM"/>
</dbReference>
<dbReference type="SMART" id="SM00132">
    <property type="entry name" value="LIM"/>
    <property type="match status" value="4"/>
</dbReference>
<dbReference type="SMART" id="SM00153">
    <property type="entry name" value="VHP"/>
    <property type="match status" value="1"/>
</dbReference>
<dbReference type="GO" id="GO:0030032">
    <property type="term" value="P:lamellipodium assembly"/>
    <property type="evidence" value="ECO:0007669"/>
    <property type="project" value="TreeGrafter"/>
</dbReference>
<dbReference type="SUPFAM" id="SSF57716">
    <property type="entry name" value="Glucocorticoid receptor-like (DNA-binding domain)"/>
    <property type="match status" value="6"/>
</dbReference>
<dbReference type="InterPro" id="IPR036886">
    <property type="entry name" value="Villin_headpiece_dom_sf"/>
</dbReference>
<dbReference type="FunFam" id="1.10.950.10:FF:000001">
    <property type="entry name" value="actin-binding LIM protein 1 isoform X2"/>
    <property type="match status" value="1"/>
</dbReference>
<feature type="compositionally biased region" description="Polar residues" evidence="9">
    <location>
        <begin position="464"/>
        <end position="479"/>
    </location>
</feature>
<evidence type="ECO:0000256" key="6">
    <source>
        <dbReference type="ARBA" id="ARBA00022833"/>
    </source>
</evidence>
<dbReference type="GO" id="GO:0005737">
    <property type="term" value="C:cytoplasm"/>
    <property type="evidence" value="ECO:0007669"/>
    <property type="project" value="UniProtKB-SubCell"/>
</dbReference>
<keyword evidence="5" id="KW-0677">Repeat</keyword>